<dbReference type="PANTHER" id="PTHR47803:SF1">
    <property type="entry name" value="TRNA-SPECIFIC ADENOSINE DEAMINASE 1"/>
    <property type="match status" value="1"/>
</dbReference>
<accession>N1QMT8</accession>
<sequence>MSKADLIAECVLKTFEALPTKFKPRTLPAGQREWVPLAGIVLSRGELSAATVTCAALATGMKCLPQSKLHLAQGNILHDWHAEILALRSFNRFLVDECVDLAKRGRGEHGQWVRWGQWRADEPPFALHDDVKIHMYCSEAPCGDASMELTMSEQTDATPWKKQQYVGVDGLLGRGNFDQLGVVRRKPSRPDAPQCLSKSCSDKLALKQCTGLLSAVLALLVHPRNVYLSTLVLPEKQVFCTAMERSFGRTGRMNLLAENEIQGSWQRYGYCFTPFEVQTTTATFAFSKPPKNDLAVSSNLSAVYTPQHQEVLINGVLQGRKLLDARGASCVSRRRMWQAVRDVIASAEVAHATIASEAQTYAELKQSPLLKGREIVKRDVRTLSLKGWKSNQGDESWNITTKSEERVEPSVH</sequence>
<dbReference type="OrthoDB" id="10268011at2759"/>
<dbReference type="EMBL" id="KB456260">
    <property type="protein sequence ID" value="EMF17353.1"/>
    <property type="molecule type" value="Genomic_DNA"/>
</dbReference>
<dbReference type="SMART" id="SM00552">
    <property type="entry name" value="ADEAMc"/>
    <property type="match status" value="1"/>
</dbReference>
<dbReference type="eggNOG" id="KOG2777">
    <property type="taxonomic scope" value="Eukaryota"/>
</dbReference>
<dbReference type="PANTHER" id="PTHR47803">
    <property type="entry name" value="TRNA-SPECIFIC ADENOSINE DEAMINASE 1"/>
    <property type="match status" value="1"/>
</dbReference>
<keyword evidence="4" id="KW-1185">Reference proteome</keyword>
<evidence type="ECO:0000313" key="3">
    <source>
        <dbReference type="EMBL" id="EMF17353.1"/>
    </source>
</evidence>
<dbReference type="Pfam" id="PF02137">
    <property type="entry name" value="A_deamin"/>
    <property type="match status" value="1"/>
</dbReference>
<feature type="compositionally biased region" description="Basic and acidic residues" evidence="1">
    <location>
        <begin position="402"/>
        <end position="412"/>
    </location>
</feature>
<proteinExistence type="predicted"/>
<dbReference type="RefSeq" id="XP_016765474.1">
    <property type="nucleotide sequence ID" value="XM_016907900.1"/>
</dbReference>
<gene>
    <name evidence="3" type="ORF">SEPMUDRAFT_160636</name>
</gene>
<dbReference type="HOGENOM" id="CLU_005382_2_1_1"/>
<dbReference type="GO" id="GO:0002100">
    <property type="term" value="P:tRNA wobble adenosine to inosine editing"/>
    <property type="evidence" value="ECO:0007669"/>
    <property type="project" value="InterPro"/>
</dbReference>
<dbReference type="InterPro" id="IPR042935">
    <property type="entry name" value="Tad1"/>
</dbReference>
<dbReference type="GO" id="GO:0043829">
    <property type="term" value="F:tRNA-specific adenosine-37 deaminase activity"/>
    <property type="evidence" value="ECO:0007669"/>
    <property type="project" value="TreeGrafter"/>
</dbReference>
<protein>
    <recommendedName>
        <fullName evidence="2">A to I editase domain-containing protein</fullName>
    </recommendedName>
</protein>
<dbReference type="GeneID" id="27905037"/>
<dbReference type="InterPro" id="IPR002466">
    <property type="entry name" value="A_deamin"/>
</dbReference>
<evidence type="ECO:0000259" key="2">
    <source>
        <dbReference type="PROSITE" id="PS50141"/>
    </source>
</evidence>
<name>N1QMT8_SPHMS</name>
<evidence type="ECO:0000256" key="1">
    <source>
        <dbReference type="SAM" id="MobiDB-lite"/>
    </source>
</evidence>
<reference evidence="3 4" key="1">
    <citation type="journal article" date="2012" name="PLoS Pathog.">
        <title>Diverse lifestyles and strategies of plant pathogenesis encoded in the genomes of eighteen Dothideomycetes fungi.</title>
        <authorList>
            <person name="Ohm R.A."/>
            <person name="Feau N."/>
            <person name="Henrissat B."/>
            <person name="Schoch C.L."/>
            <person name="Horwitz B.A."/>
            <person name="Barry K.W."/>
            <person name="Condon B.J."/>
            <person name="Copeland A.C."/>
            <person name="Dhillon B."/>
            <person name="Glaser F."/>
            <person name="Hesse C.N."/>
            <person name="Kosti I."/>
            <person name="LaButti K."/>
            <person name="Lindquist E.A."/>
            <person name="Lucas S."/>
            <person name="Salamov A.A."/>
            <person name="Bradshaw R.E."/>
            <person name="Ciuffetti L."/>
            <person name="Hamelin R.C."/>
            <person name="Kema G.H.J."/>
            <person name="Lawrence C."/>
            <person name="Scott J.A."/>
            <person name="Spatafora J.W."/>
            <person name="Turgeon B.G."/>
            <person name="de Wit P.J.G.M."/>
            <person name="Zhong S."/>
            <person name="Goodwin S.B."/>
            <person name="Grigoriev I.V."/>
        </authorList>
    </citation>
    <scope>NUCLEOTIDE SEQUENCE [LARGE SCALE GENOMIC DNA]</scope>
    <source>
        <strain evidence="3 4">SO2202</strain>
    </source>
</reference>
<evidence type="ECO:0000313" key="4">
    <source>
        <dbReference type="Proteomes" id="UP000016931"/>
    </source>
</evidence>
<dbReference type="GO" id="GO:0003723">
    <property type="term" value="F:RNA binding"/>
    <property type="evidence" value="ECO:0007669"/>
    <property type="project" value="InterPro"/>
</dbReference>
<feature type="domain" description="A to I editase" evidence="2">
    <location>
        <begin position="56"/>
        <end position="235"/>
    </location>
</feature>
<dbReference type="PROSITE" id="PS50141">
    <property type="entry name" value="A_DEAMIN_EDITASE"/>
    <property type="match status" value="1"/>
</dbReference>
<feature type="compositionally biased region" description="Polar residues" evidence="1">
    <location>
        <begin position="389"/>
        <end position="401"/>
    </location>
</feature>
<feature type="region of interest" description="Disordered" evidence="1">
    <location>
        <begin position="389"/>
        <end position="412"/>
    </location>
</feature>
<dbReference type="STRING" id="692275.N1QMT8"/>
<dbReference type="OMA" id="PDIKIYM"/>
<dbReference type="AlphaFoldDB" id="N1QMT8"/>
<dbReference type="Proteomes" id="UP000016931">
    <property type="component" value="Unassembled WGS sequence"/>
</dbReference>
<organism evidence="3 4">
    <name type="scientific">Sphaerulina musiva (strain SO2202)</name>
    <name type="common">Poplar stem canker fungus</name>
    <name type="synonym">Septoria musiva</name>
    <dbReference type="NCBI Taxonomy" id="692275"/>
    <lineage>
        <taxon>Eukaryota</taxon>
        <taxon>Fungi</taxon>
        <taxon>Dikarya</taxon>
        <taxon>Ascomycota</taxon>
        <taxon>Pezizomycotina</taxon>
        <taxon>Dothideomycetes</taxon>
        <taxon>Dothideomycetidae</taxon>
        <taxon>Mycosphaerellales</taxon>
        <taxon>Mycosphaerellaceae</taxon>
        <taxon>Sphaerulina</taxon>
    </lineage>
</organism>